<sequence>MSLHTPASFRSDTKMTLTELDTYSSASMSTGVIHRQDTRPTPHPPRDDNLSVRLTTPMYIGVSDSSVCAPPSSSRPAAGAILHSPPLTVCSAERERESMKWRDGSGSDK</sequence>
<keyword evidence="3" id="KW-1185">Reference proteome</keyword>
<proteinExistence type="predicted"/>
<feature type="compositionally biased region" description="Basic and acidic residues" evidence="1">
    <location>
        <begin position="92"/>
        <end position="109"/>
    </location>
</feature>
<dbReference type="Proteomes" id="UP001460270">
    <property type="component" value="Unassembled WGS sequence"/>
</dbReference>
<evidence type="ECO:0000256" key="1">
    <source>
        <dbReference type="SAM" id="MobiDB-lite"/>
    </source>
</evidence>
<feature type="region of interest" description="Disordered" evidence="1">
    <location>
        <begin position="89"/>
        <end position="109"/>
    </location>
</feature>
<reference evidence="3" key="1">
    <citation type="submission" date="2024-04" db="EMBL/GenBank/DDBJ databases">
        <title>Salinicola lusitanus LLJ914,a marine bacterium isolated from the Okinawa Trough.</title>
        <authorList>
            <person name="Li J."/>
        </authorList>
    </citation>
    <scope>NUCLEOTIDE SEQUENCE [LARGE SCALE GENOMIC DNA]</scope>
</reference>
<gene>
    <name evidence="2" type="ORF">WMY93_031200</name>
</gene>
<feature type="compositionally biased region" description="Basic and acidic residues" evidence="1">
    <location>
        <begin position="34"/>
        <end position="50"/>
    </location>
</feature>
<feature type="region of interest" description="Disordered" evidence="1">
    <location>
        <begin position="27"/>
        <end position="51"/>
    </location>
</feature>
<evidence type="ECO:0000313" key="2">
    <source>
        <dbReference type="EMBL" id="KAK7878154.1"/>
    </source>
</evidence>
<comment type="caution">
    <text evidence="2">The sequence shown here is derived from an EMBL/GenBank/DDBJ whole genome shotgun (WGS) entry which is preliminary data.</text>
</comment>
<evidence type="ECO:0000313" key="3">
    <source>
        <dbReference type="Proteomes" id="UP001460270"/>
    </source>
</evidence>
<accession>A0AAW0MN25</accession>
<dbReference type="EMBL" id="JBBPFD010000599">
    <property type="protein sequence ID" value="KAK7878154.1"/>
    <property type="molecule type" value="Genomic_DNA"/>
</dbReference>
<dbReference type="AlphaFoldDB" id="A0AAW0MN25"/>
<organism evidence="2 3">
    <name type="scientific">Mugilogobius chulae</name>
    <name type="common">yellowstripe goby</name>
    <dbReference type="NCBI Taxonomy" id="88201"/>
    <lineage>
        <taxon>Eukaryota</taxon>
        <taxon>Metazoa</taxon>
        <taxon>Chordata</taxon>
        <taxon>Craniata</taxon>
        <taxon>Vertebrata</taxon>
        <taxon>Euteleostomi</taxon>
        <taxon>Actinopterygii</taxon>
        <taxon>Neopterygii</taxon>
        <taxon>Teleostei</taxon>
        <taxon>Neoteleostei</taxon>
        <taxon>Acanthomorphata</taxon>
        <taxon>Gobiaria</taxon>
        <taxon>Gobiiformes</taxon>
        <taxon>Gobioidei</taxon>
        <taxon>Gobiidae</taxon>
        <taxon>Gobionellinae</taxon>
        <taxon>Mugilogobius</taxon>
    </lineage>
</organism>
<protein>
    <submittedName>
        <fullName evidence="2">Uncharacterized protein</fullName>
    </submittedName>
</protein>
<name>A0AAW0MN25_9GOBI</name>